<evidence type="ECO:0000256" key="1">
    <source>
        <dbReference type="ARBA" id="ARBA00023002"/>
    </source>
</evidence>
<dbReference type="EMBL" id="MELK01000052">
    <property type="protein sequence ID" value="OFW55660.1"/>
    <property type="molecule type" value="Genomic_DNA"/>
</dbReference>
<gene>
    <name evidence="3" type="ORF">A2Y75_05610</name>
</gene>
<evidence type="ECO:0000313" key="3">
    <source>
        <dbReference type="EMBL" id="OFW55660.1"/>
    </source>
</evidence>
<dbReference type="PANTHER" id="PTHR42845">
    <property type="entry name" value="COENZYME F420-REDUCING HYDROGENASE, GAMMA SUBUNIT"/>
    <property type="match status" value="1"/>
</dbReference>
<accession>A0A1F2WFP2</accession>
<protein>
    <recommendedName>
        <fullName evidence="2">NADH:ubiquinone oxidoreductase-like 20kDa subunit domain-containing protein</fullName>
    </recommendedName>
</protein>
<dbReference type="InterPro" id="IPR006137">
    <property type="entry name" value="NADH_UbQ_OxRdtase-like_20kDa"/>
</dbReference>
<dbReference type="AlphaFoldDB" id="A0A1F2WFP2"/>
<dbReference type="Proteomes" id="UP000177876">
    <property type="component" value="Unassembled WGS sequence"/>
</dbReference>
<evidence type="ECO:0000259" key="2">
    <source>
        <dbReference type="Pfam" id="PF01058"/>
    </source>
</evidence>
<dbReference type="GO" id="GO:0051536">
    <property type="term" value="F:iron-sulfur cluster binding"/>
    <property type="evidence" value="ECO:0007669"/>
    <property type="project" value="InterPro"/>
</dbReference>
<dbReference type="GO" id="GO:0016491">
    <property type="term" value="F:oxidoreductase activity"/>
    <property type="evidence" value="ECO:0007669"/>
    <property type="project" value="UniProtKB-KW"/>
</dbReference>
<sequence length="299" mass="32576">MRVAIVSLSSCQGCQMAFLSLGEYLYDFMDENHLPYVPFLLSERELPEVDLALVEGTVRNGDHFKRAREVRGKAERLVALGTCACFGGVQGLADMYSEEGLMRRRFGKGASFEDSPAPVRRLLPLDSYVGVDAYLPGCPPPVDLLKSFLEMALSGALPNRDGATVCSECRVGCLPLPQPGPRRIIEEEAEAGECLLDQGFICLGPVTRDGCGADCPSEHGIPCSGCRGPSAGALAEPFLDPRLESVRRLARATRKRPSEIDGSIKDPAQSFFMHCLAEPLLRRRRPGGTSSYIKRLGER</sequence>
<organism evidence="3 4">
    <name type="scientific">Candidatus Solincola sediminis</name>
    <dbReference type="NCBI Taxonomy" id="1797199"/>
    <lineage>
        <taxon>Bacteria</taxon>
        <taxon>Bacillati</taxon>
        <taxon>Actinomycetota</taxon>
        <taxon>Candidatus Geothermincolia</taxon>
        <taxon>Candidatus Geothermincolales</taxon>
        <taxon>Candidatus Geothermincolaceae</taxon>
        <taxon>Candidatus Solincola</taxon>
    </lineage>
</organism>
<reference evidence="3 4" key="1">
    <citation type="journal article" date="2016" name="Nat. Commun.">
        <title>Thousands of microbial genomes shed light on interconnected biogeochemical processes in an aquifer system.</title>
        <authorList>
            <person name="Anantharaman K."/>
            <person name="Brown C.T."/>
            <person name="Hug L.A."/>
            <person name="Sharon I."/>
            <person name="Castelle C.J."/>
            <person name="Probst A.J."/>
            <person name="Thomas B.C."/>
            <person name="Singh A."/>
            <person name="Wilkins M.J."/>
            <person name="Karaoz U."/>
            <person name="Brodie E.L."/>
            <person name="Williams K.H."/>
            <person name="Hubbard S.S."/>
            <person name="Banfield J.F."/>
        </authorList>
    </citation>
    <scope>NUCLEOTIDE SEQUENCE [LARGE SCALE GENOMIC DNA]</scope>
</reference>
<dbReference type="Pfam" id="PF01058">
    <property type="entry name" value="Oxidored_q6"/>
    <property type="match status" value="1"/>
</dbReference>
<dbReference type="Gene3D" id="3.40.50.700">
    <property type="entry name" value="NADH:ubiquinone oxidoreductase-like, 20kDa subunit"/>
    <property type="match status" value="1"/>
</dbReference>
<feature type="domain" description="NADH:ubiquinone oxidoreductase-like 20kDa subunit" evidence="2">
    <location>
        <begin position="11"/>
        <end position="145"/>
    </location>
</feature>
<dbReference type="InterPro" id="IPR037024">
    <property type="entry name" value="NiFe_Hase_small_N_sf"/>
</dbReference>
<dbReference type="SUPFAM" id="SSF56770">
    <property type="entry name" value="HydA/Nqo6-like"/>
    <property type="match status" value="1"/>
</dbReference>
<dbReference type="InterPro" id="IPR051349">
    <property type="entry name" value="Hydrogenase_assoc-protein"/>
</dbReference>
<comment type="caution">
    <text evidence="3">The sequence shown here is derived from an EMBL/GenBank/DDBJ whole genome shotgun (WGS) entry which is preliminary data.</text>
</comment>
<dbReference type="PANTHER" id="PTHR42845:SF2">
    <property type="entry name" value="F420-NON-REDUCING HYDROGENASE VHU SUBUNIT G"/>
    <property type="match status" value="1"/>
</dbReference>
<proteinExistence type="predicted"/>
<keyword evidence="1" id="KW-0560">Oxidoreductase</keyword>
<name>A0A1F2WFP2_9ACTN</name>
<evidence type="ECO:0000313" key="4">
    <source>
        <dbReference type="Proteomes" id="UP000177876"/>
    </source>
</evidence>
<dbReference type="STRING" id="1797197.A2Y75_05610"/>